<reference evidence="1" key="1">
    <citation type="journal article" date="2015" name="Nature">
        <title>Complex archaea that bridge the gap between prokaryotes and eukaryotes.</title>
        <authorList>
            <person name="Spang A."/>
            <person name="Saw J.H."/>
            <person name="Jorgensen S.L."/>
            <person name="Zaremba-Niedzwiedzka K."/>
            <person name="Martijn J."/>
            <person name="Lind A.E."/>
            <person name="van Eijk R."/>
            <person name="Schleper C."/>
            <person name="Guy L."/>
            <person name="Ettema T.J."/>
        </authorList>
    </citation>
    <scope>NUCLEOTIDE SEQUENCE</scope>
</reference>
<organism evidence="1">
    <name type="scientific">marine sediment metagenome</name>
    <dbReference type="NCBI Taxonomy" id="412755"/>
    <lineage>
        <taxon>unclassified sequences</taxon>
        <taxon>metagenomes</taxon>
        <taxon>ecological metagenomes</taxon>
    </lineage>
</organism>
<proteinExistence type="predicted"/>
<accession>A0A0F9N092</accession>
<gene>
    <name evidence="1" type="ORF">LCGC14_1011400</name>
</gene>
<name>A0A0F9N092_9ZZZZ</name>
<evidence type="ECO:0000313" key="1">
    <source>
        <dbReference type="EMBL" id="KKN12940.1"/>
    </source>
</evidence>
<comment type="caution">
    <text evidence="1">The sequence shown here is derived from an EMBL/GenBank/DDBJ whole genome shotgun (WGS) entry which is preliminary data.</text>
</comment>
<sequence>MTLRNTVINLDEKNVFACLKCGQGMLVFEDRNGFVKNLDPE</sequence>
<dbReference type="EMBL" id="LAZR01003976">
    <property type="protein sequence ID" value="KKN12940.1"/>
    <property type="molecule type" value="Genomic_DNA"/>
</dbReference>
<protein>
    <submittedName>
        <fullName evidence="1">Uncharacterized protein</fullName>
    </submittedName>
</protein>
<dbReference type="AlphaFoldDB" id="A0A0F9N092"/>